<dbReference type="CDD" id="cd13641">
    <property type="entry name" value="PBP2_HisX_like"/>
    <property type="match status" value="1"/>
</dbReference>
<dbReference type="Pfam" id="PF04069">
    <property type="entry name" value="OpuAC"/>
    <property type="match status" value="1"/>
</dbReference>
<dbReference type="EMBL" id="FNBZ01000006">
    <property type="protein sequence ID" value="SDG99256.1"/>
    <property type="molecule type" value="Genomic_DNA"/>
</dbReference>
<protein>
    <submittedName>
        <fullName evidence="3">Glycine betaine/proline transport system substrate-binding protein</fullName>
    </submittedName>
</protein>
<dbReference type="RefSeq" id="WP_210184317.1">
    <property type="nucleotide sequence ID" value="NZ_FNBZ01000006.1"/>
</dbReference>
<dbReference type="InterPro" id="IPR007210">
    <property type="entry name" value="ABC_Gly_betaine_transp_sub-bd"/>
</dbReference>
<evidence type="ECO:0000313" key="3">
    <source>
        <dbReference type="EMBL" id="SDG99256.1"/>
    </source>
</evidence>
<reference evidence="3 4" key="1">
    <citation type="submission" date="2016-10" db="EMBL/GenBank/DDBJ databases">
        <authorList>
            <person name="Varghese N."/>
            <person name="Submissions S."/>
        </authorList>
    </citation>
    <scope>NUCLEOTIDE SEQUENCE [LARGE SCALE GENOMIC DNA]</scope>
    <source>
        <strain evidence="3 4">DSM 26672</strain>
    </source>
</reference>
<gene>
    <name evidence="3" type="ORF">SAMN05421844_106189</name>
</gene>
<keyword evidence="4" id="KW-1185">Reference proteome</keyword>
<proteinExistence type="predicted"/>
<evidence type="ECO:0000256" key="1">
    <source>
        <dbReference type="SAM" id="SignalP"/>
    </source>
</evidence>
<dbReference type="SUPFAM" id="SSF53850">
    <property type="entry name" value="Periplasmic binding protein-like II"/>
    <property type="match status" value="1"/>
</dbReference>
<keyword evidence="1" id="KW-0732">Signal</keyword>
<feature type="chain" id="PRO_5046602939" evidence="1">
    <location>
        <begin position="24"/>
        <end position="331"/>
    </location>
</feature>
<evidence type="ECO:0000259" key="2">
    <source>
        <dbReference type="Pfam" id="PF04069"/>
    </source>
</evidence>
<sequence length="331" mass="35610">MMKALLGAATLALGLGFGAPAMACELDRPLKMAGLDYDSAAFHTALASAIAERGFGCKVERVPGVIAPLVNGLARGDVDIVMEIWMANPVDAWVKATDAGKVEPLGTTFPDASEGWFVPRYLVSGPDAKAPDLKKPEDLKRYKALFVDPEEPGKGRFYNCVAGWVCEGINTKKLAIYGLAEDFTNTRGGSGEALVAAIEAALKRKRPVVFYYWGPSWLLGAYDLVKLEEAPFDAAVWADLKASDNPKRATAYPMSKVVIGANIDLAKKAPQLATFFKSYGTTSDVTSKMLAEAREKGVTPEQQALVFLKTQGDIWKKWLPADVASKVASSL</sequence>
<evidence type="ECO:0000313" key="4">
    <source>
        <dbReference type="Proteomes" id="UP000199468"/>
    </source>
</evidence>
<comment type="caution">
    <text evidence="3">The sequence shown here is derived from an EMBL/GenBank/DDBJ whole genome shotgun (WGS) entry which is preliminary data.</text>
</comment>
<dbReference type="Gene3D" id="3.10.105.10">
    <property type="entry name" value="Dipeptide-binding Protein, Domain 3"/>
    <property type="match status" value="1"/>
</dbReference>
<dbReference type="Proteomes" id="UP000199468">
    <property type="component" value="Unassembled WGS sequence"/>
</dbReference>
<dbReference type="Gene3D" id="3.40.190.100">
    <property type="entry name" value="Glycine betaine-binding periplasmic protein, domain 2"/>
    <property type="match status" value="1"/>
</dbReference>
<organism evidence="3 4">
    <name type="scientific">Bosea robiniae</name>
    <dbReference type="NCBI Taxonomy" id="1036780"/>
    <lineage>
        <taxon>Bacteria</taxon>
        <taxon>Pseudomonadati</taxon>
        <taxon>Pseudomonadota</taxon>
        <taxon>Alphaproteobacteria</taxon>
        <taxon>Hyphomicrobiales</taxon>
        <taxon>Boseaceae</taxon>
        <taxon>Bosea</taxon>
    </lineage>
</organism>
<feature type="signal peptide" evidence="1">
    <location>
        <begin position="1"/>
        <end position="23"/>
    </location>
</feature>
<name>A0ABY0P2X7_9HYPH</name>
<accession>A0ABY0P2X7</accession>
<feature type="domain" description="ABC-type glycine betaine transport system substrate-binding" evidence="2">
    <location>
        <begin position="29"/>
        <end position="309"/>
    </location>
</feature>